<sequence length="758" mass="82013">MSREGETEKDEEEGQAWRGTRRRDTGSTARTAMTDRGKGQQWPMVFLVAFALQVQVACAVGLFELQIRHVQNSQGLLQNGECCDLPASGGQRCSFSDQCDTFFHACLKEYQARVAPTGTCTFGSGKTAVLGGNSFSLRHHGHGVGGAGGGGGESSNGRIVIPFKFAWPKSFSLVLEAMDYDNDTTEPGQEELIERVLLSSMLNPGEQWQTFRHHGRQMTLEYRLRFRCEGNYYGPFCNKFCRARDDFFGHFGCDATGSKVCLEGWTGPECKQAVCRQGCHLTHGSCDLPGECKCHYGWQGPLCDQCVTFPGCVHGSCTEPWKCVCDTNWGGLLCDKDLNYCGTHQPCKNGGTCANTEPNEYQCLCQEGFLGRNCNIVEHACLSAPCLNAGTCVEDSTGFSCACADGWTGRTCASVVQQCSSSPCGHGATCQEQPDGFQCLCPPGWSGRTCQLDTNECEAGVCVHARECHNLIGGYLCDCLPGWAGENCDIANSSCQGKCANGGRCEETLSGFQCLCLPGFSGKYCQNGPSACDSAPCLHGGQCAEEKGGAVLCHCPLGYTGPHCEVVVDLCDPNPCQQGVPCRSTEGGYLCACPEGYHGSECMSLKDPCHGQQCPGAMSDPGASGVSVYMVLVGVLSLLATVVCLSCILLLSRLRSQRRKQQLQRAGPDEGINNQREFVTLIRNLDRPAAPYPLPTSPAPHCCEEIELTLPPSPDSSHPQPDPDHMLKPPHAPKLDISNREREKLNRFHYPDNQELEV</sequence>
<feature type="domain" description="EGF-like" evidence="19">
    <location>
        <begin position="491"/>
        <end position="526"/>
    </location>
</feature>
<evidence type="ECO:0000256" key="2">
    <source>
        <dbReference type="ARBA" id="ARBA00022473"/>
    </source>
</evidence>
<dbReference type="Pfam" id="PF01414">
    <property type="entry name" value="DSL"/>
    <property type="match status" value="1"/>
</dbReference>
<dbReference type="GO" id="GO:0005509">
    <property type="term" value="F:calcium ion binding"/>
    <property type="evidence" value="ECO:0007669"/>
    <property type="project" value="InterPro"/>
</dbReference>
<gene>
    <name evidence="21" type="ORF">AGOR_G00121440</name>
</gene>
<evidence type="ECO:0000256" key="3">
    <source>
        <dbReference type="ARBA" id="ARBA00022536"/>
    </source>
</evidence>
<dbReference type="FunFam" id="2.10.25.10:FF:000109">
    <property type="entry name" value="Notch homolog 4, [Drosophila]"/>
    <property type="match status" value="1"/>
</dbReference>
<evidence type="ECO:0000256" key="12">
    <source>
        <dbReference type="ARBA" id="ARBA00023157"/>
    </source>
</evidence>
<evidence type="ECO:0000259" key="19">
    <source>
        <dbReference type="PROSITE" id="PS50026"/>
    </source>
</evidence>
<comment type="function">
    <text evidence="16">Putative Notch ligand involved in the mediation of Notch signaling.</text>
</comment>
<feature type="disulfide bond" evidence="14">
    <location>
        <begin position="479"/>
        <end position="488"/>
    </location>
</feature>
<keyword evidence="8" id="KW-0832">Ubl conjugation</keyword>
<feature type="domain" description="EGF-like" evidence="19">
    <location>
        <begin position="567"/>
        <end position="603"/>
    </location>
</feature>
<dbReference type="CDD" id="cd00054">
    <property type="entry name" value="EGF_CA"/>
    <property type="match status" value="6"/>
</dbReference>
<feature type="disulfide bond" evidence="14">
    <location>
        <begin position="441"/>
        <end position="450"/>
    </location>
</feature>
<evidence type="ECO:0000256" key="5">
    <source>
        <dbReference type="ARBA" id="ARBA00022729"/>
    </source>
</evidence>
<dbReference type="FunFam" id="2.10.25.10:FF:000146">
    <property type="entry name" value="Putative neurogenic locus notch"/>
    <property type="match status" value="1"/>
</dbReference>
<dbReference type="Gene3D" id="2.60.40.3510">
    <property type="match status" value="1"/>
</dbReference>
<dbReference type="InterPro" id="IPR001774">
    <property type="entry name" value="DSL"/>
</dbReference>
<evidence type="ECO:0000256" key="1">
    <source>
        <dbReference type="ARBA" id="ARBA00004479"/>
    </source>
</evidence>
<evidence type="ECO:0000256" key="14">
    <source>
        <dbReference type="PROSITE-ProRule" id="PRU00076"/>
    </source>
</evidence>
<dbReference type="InterPro" id="IPR018097">
    <property type="entry name" value="EGF_Ca-bd_CS"/>
</dbReference>
<proteinExistence type="predicted"/>
<evidence type="ECO:0000256" key="17">
    <source>
        <dbReference type="SAM" id="MobiDB-lite"/>
    </source>
</evidence>
<dbReference type="GO" id="GO:0031017">
    <property type="term" value="P:exocrine pancreas development"/>
    <property type="evidence" value="ECO:0007669"/>
    <property type="project" value="UniProtKB-ARBA"/>
</dbReference>
<dbReference type="Pfam" id="PF00008">
    <property type="entry name" value="EGF"/>
    <property type="match status" value="1"/>
</dbReference>
<name>A0A8T3DE40_9TELE</name>
<dbReference type="EMBL" id="JAERUA010000011">
    <property type="protein sequence ID" value="KAI1893218.1"/>
    <property type="molecule type" value="Genomic_DNA"/>
</dbReference>
<feature type="disulfide bond" evidence="14">
    <location>
        <begin position="365"/>
        <end position="374"/>
    </location>
</feature>
<keyword evidence="13" id="KW-0325">Glycoprotein</keyword>
<dbReference type="Gene3D" id="2.10.25.140">
    <property type="match status" value="1"/>
</dbReference>
<accession>A0A8T3DE40</accession>
<evidence type="ECO:0000256" key="15">
    <source>
        <dbReference type="PROSITE-ProRule" id="PRU00377"/>
    </source>
</evidence>
<feature type="disulfide bond" evidence="14">
    <location>
        <begin position="516"/>
        <end position="525"/>
    </location>
</feature>
<feature type="disulfide bond" evidence="14">
    <location>
        <begin position="403"/>
        <end position="412"/>
    </location>
</feature>
<evidence type="ECO:0000256" key="13">
    <source>
        <dbReference type="ARBA" id="ARBA00023180"/>
    </source>
</evidence>
<feature type="disulfide bond" evidence="15">
    <location>
        <begin position="261"/>
        <end position="270"/>
    </location>
</feature>
<dbReference type="GO" id="GO:0007219">
    <property type="term" value="P:Notch signaling pathway"/>
    <property type="evidence" value="ECO:0007669"/>
    <property type="project" value="UniProtKB-KW"/>
</dbReference>
<evidence type="ECO:0000313" key="21">
    <source>
        <dbReference type="EMBL" id="KAI1893218.1"/>
    </source>
</evidence>
<keyword evidence="9" id="KW-0914">Notch signaling pathway</keyword>
<dbReference type="GO" id="GO:0030154">
    <property type="term" value="P:cell differentiation"/>
    <property type="evidence" value="ECO:0007669"/>
    <property type="project" value="UniProtKB-KW"/>
</dbReference>
<dbReference type="InterPro" id="IPR009030">
    <property type="entry name" value="Growth_fac_rcpt_cys_sf"/>
</dbReference>
<dbReference type="Pfam" id="PF25024">
    <property type="entry name" value="EGF_TEN"/>
    <property type="match status" value="1"/>
</dbReference>
<dbReference type="InterPro" id="IPR051022">
    <property type="entry name" value="Notch_Cell-Fate_Det"/>
</dbReference>
<dbReference type="SUPFAM" id="SSF57196">
    <property type="entry name" value="EGF/Laminin"/>
    <property type="match status" value="1"/>
</dbReference>
<dbReference type="PROSITE" id="PS00010">
    <property type="entry name" value="ASX_HYDROXYL"/>
    <property type="match status" value="1"/>
</dbReference>
<dbReference type="FunFam" id="2.10.25.10:FF:000018">
    <property type="entry name" value="Delta-like 1"/>
    <property type="match status" value="1"/>
</dbReference>
<dbReference type="PROSITE" id="PS01186">
    <property type="entry name" value="EGF_2"/>
    <property type="match status" value="7"/>
</dbReference>
<evidence type="ECO:0000256" key="7">
    <source>
        <dbReference type="ARBA" id="ARBA00022782"/>
    </source>
</evidence>
<dbReference type="SMART" id="SM00051">
    <property type="entry name" value="DSL"/>
    <property type="match status" value="1"/>
</dbReference>
<dbReference type="Proteomes" id="UP000829720">
    <property type="component" value="Unassembled WGS sequence"/>
</dbReference>
<feature type="region of interest" description="Disordered" evidence="17">
    <location>
        <begin position="1"/>
        <end position="36"/>
    </location>
</feature>
<evidence type="ECO:0000259" key="20">
    <source>
        <dbReference type="PROSITE" id="PS51051"/>
    </source>
</evidence>
<keyword evidence="4 16" id="KW-0812">Transmembrane</keyword>
<keyword evidence="2 16" id="KW-0217">Developmental protein</keyword>
<dbReference type="GO" id="GO:0007417">
    <property type="term" value="P:central nervous system development"/>
    <property type="evidence" value="ECO:0007669"/>
    <property type="project" value="UniProtKB-ARBA"/>
</dbReference>
<evidence type="ECO:0000256" key="8">
    <source>
        <dbReference type="ARBA" id="ARBA00022843"/>
    </source>
</evidence>
<feature type="compositionally biased region" description="Basic and acidic residues" evidence="17">
    <location>
        <begin position="721"/>
        <end position="752"/>
    </location>
</feature>
<evidence type="ECO:0000313" key="22">
    <source>
        <dbReference type="Proteomes" id="UP000829720"/>
    </source>
</evidence>
<feature type="domain" description="EGF-like" evidence="19">
    <location>
        <begin position="337"/>
        <end position="375"/>
    </location>
</feature>
<comment type="caution">
    <text evidence="14">Lacks conserved residue(s) required for the propagation of feature annotation.</text>
</comment>
<feature type="disulfide bond" evidence="14">
    <location>
        <begin position="495"/>
        <end position="505"/>
    </location>
</feature>
<dbReference type="InterPro" id="IPR011651">
    <property type="entry name" value="Notch_ligand_N"/>
</dbReference>
<dbReference type="PROSITE" id="PS50026">
    <property type="entry name" value="EGF_3"/>
    <property type="match status" value="7"/>
</dbReference>
<keyword evidence="3 14" id="KW-0245">EGF-like domain</keyword>
<evidence type="ECO:0000256" key="10">
    <source>
        <dbReference type="ARBA" id="ARBA00022989"/>
    </source>
</evidence>
<dbReference type="FunFam" id="2.10.25.10:FF:000294">
    <property type="entry name" value="Delta-like protein"/>
    <property type="match status" value="1"/>
</dbReference>
<feature type="domain" description="EGF-like" evidence="19">
    <location>
        <begin position="528"/>
        <end position="565"/>
    </location>
</feature>
<keyword evidence="6 16" id="KW-0677">Repeat</keyword>
<evidence type="ECO:0000256" key="18">
    <source>
        <dbReference type="SAM" id="Phobius"/>
    </source>
</evidence>
<keyword evidence="10 16" id="KW-1133">Transmembrane helix</keyword>
<feature type="domain" description="EGF-like" evidence="19">
    <location>
        <begin position="453"/>
        <end position="489"/>
    </location>
</feature>
<evidence type="ECO:0000256" key="16">
    <source>
        <dbReference type="RuleBase" id="RU280815"/>
    </source>
</evidence>
<dbReference type="InterPro" id="IPR001881">
    <property type="entry name" value="EGF-like_Ca-bd_dom"/>
</dbReference>
<dbReference type="FunFam" id="2.10.25.10:FF:000007">
    <property type="entry name" value="Delta-like protein"/>
    <property type="match status" value="1"/>
</dbReference>
<evidence type="ECO:0000256" key="4">
    <source>
        <dbReference type="ARBA" id="ARBA00022692"/>
    </source>
</evidence>
<reference evidence="21" key="1">
    <citation type="submission" date="2021-01" db="EMBL/GenBank/DDBJ databases">
        <authorList>
            <person name="Zahm M."/>
            <person name="Roques C."/>
            <person name="Cabau C."/>
            <person name="Klopp C."/>
            <person name="Donnadieu C."/>
            <person name="Jouanno E."/>
            <person name="Lampietro C."/>
            <person name="Louis A."/>
            <person name="Herpin A."/>
            <person name="Echchiki A."/>
            <person name="Berthelot C."/>
            <person name="Parey E."/>
            <person name="Roest-Crollius H."/>
            <person name="Braasch I."/>
            <person name="Postlethwait J."/>
            <person name="Bobe J."/>
            <person name="Montfort J."/>
            <person name="Bouchez O."/>
            <person name="Begum T."/>
            <person name="Mejri S."/>
            <person name="Adams A."/>
            <person name="Chen W.-J."/>
            <person name="Guiguen Y."/>
        </authorList>
    </citation>
    <scope>NUCLEOTIDE SEQUENCE</scope>
    <source>
        <tissue evidence="21">Blood</tissue>
    </source>
</reference>
<evidence type="ECO:0000256" key="9">
    <source>
        <dbReference type="ARBA" id="ARBA00022976"/>
    </source>
</evidence>
<dbReference type="SMART" id="SM00179">
    <property type="entry name" value="EGF_CA"/>
    <property type="match status" value="7"/>
</dbReference>
<dbReference type="PANTHER" id="PTHR24049">
    <property type="entry name" value="CRUMBS FAMILY MEMBER"/>
    <property type="match status" value="1"/>
</dbReference>
<dbReference type="InterPro" id="IPR000152">
    <property type="entry name" value="EGF-type_Asp/Asn_hydroxyl_site"/>
</dbReference>
<dbReference type="GO" id="GO:0016020">
    <property type="term" value="C:membrane"/>
    <property type="evidence" value="ECO:0007669"/>
    <property type="project" value="UniProtKB-SubCell"/>
</dbReference>
<feature type="domain" description="DSL" evidence="20">
    <location>
        <begin position="226"/>
        <end position="270"/>
    </location>
</feature>
<dbReference type="PROSITE" id="PS00022">
    <property type="entry name" value="EGF_1"/>
    <property type="match status" value="8"/>
</dbReference>
<feature type="disulfide bond" evidence="15">
    <location>
        <begin position="241"/>
        <end position="253"/>
    </location>
</feature>
<feature type="disulfide bond" evidence="14">
    <location>
        <begin position="593"/>
        <end position="602"/>
    </location>
</feature>
<dbReference type="OrthoDB" id="283575at2759"/>
<dbReference type="Pfam" id="PF07657">
    <property type="entry name" value="MNNL"/>
    <property type="match status" value="1"/>
</dbReference>
<dbReference type="PROSITE" id="PS51051">
    <property type="entry name" value="DSL"/>
    <property type="match status" value="1"/>
</dbReference>
<dbReference type="SUPFAM" id="SSF57184">
    <property type="entry name" value="Growth factor receptor domain"/>
    <property type="match status" value="2"/>
</dbReference>
<evidence type="ECO:0000256" key="6">
    <source>
        <dbReference type="ARBA" id="ARBA00022737"/>
    </source>
</evidence>
<comment type="caution">
    <text evidence="21">The sequence shown here is derived from an EMBL/GenBank/DDBJ whole genome shotgun (WGS) entry which is preliminary data.</text>
</comment>
<dbReference type="Gene3D" id="2.10.25.10">
    <property type="entry name" value="Laminin"/>
    <property type="match status" value="8"/>
</dbReference>
<dbReference type="SMART" id="SM00181">
    <property type="entry name" value="EGF"/>
    <property type="match status" value="9"/>
</dbReference>
<feature type="domain" description="EGF-like" evidence="19">
    <location>
        <begin position="415"/>
        <end position="451"/>
    </location>
</feature>
<keyword evidence="11 16" id="KW-0472">Membrane</keyword>
<comment type="subcellular location">
    <subcellularLocation>
        <location evidence="1 16">Membrane</location>
        <topology evidence="1 16">Single-pass type I membrane protein</topology>
    </subcellularLocation>
</comment>
<feature type="region of interest" description="Disordered" evidence="17">
    <location>
        <begin position="706"/>
        <end position="758"/>
    </location>
</feature>
<keyword evidence="12 14" id="KW-1015">Disulfide bond</keyword>
<dbReference type="InterPro" id="IPR000742">
    <property type="entry name" value="EGF"/>
</dbReference>
<keyword evidence="22" id="KW-1185">Reference proteome</keyword>
<dbReference type="FunFam" id="2.10.25.140:FF:000001">
    <property type="entry name" value="Delta-like protein"/>
    <property type="match status" value="1"/>
</dbReference>
<feature type="transmembrane region" description="Helical" evidence="18">
    <location>
        <begin position="628"/>
        <end position="651"/>
    </location>
</feature>
<dbReference type="AlphaFoldDB" id="A0A8T3DE40"/>
<dbReference type="PROSITE" id="PS01187">
    <property type="entry name" value="EGF_CA"/>
    <property type="match status" value="1"/>
</dbReference>
<evidence type="ECO:0000256" key="11">
    <source>
        <dbReference type="ARBA" id="ARBA00023136"/>
    </source>
</evidence>
<feature type="disulfide bond" evidence="14">
    <location>
        <begin position="555"/>
        <end position="564"/>
    </location>
</feature>
<dbReference type="FunFam" id="2.10.25.10:FF:000012">
    <property type="entry name" value="Delta-like protein"/>
    <property type="match status" value="1"/>
</dbReference>
<organism evidence="21 22">
    <name type="scientific">Albula goreensis</name>
    <dbReference type="NCBI Taxonomy" id="1534307"/>
    <lineage>
        <taxon>Eukaryota</taxon>
        <taxon>Metazoa</taxon>
        <taxon>Chordata</taxon>
        <taxon>Craniata</taxon>
        <taxon>Vertebrata</taxon>
        <taxon>Euteleostomi</taxon>
        <taxon>Actinopterygii</taxon>
        <taxon>Neopterygii</taxon>
        <taxon>Teleostei</taxon>
        <taxon>Albuliformes</taxon>
        <taxon>Albulidae</taxon>
        <taxon>Albula</taxon>
    </lineage>
</organism>
<protein>
    <recommendedName>
        <fullName evidence="16">Delta-like protein</fullName>
    </recommendedName>
</protein>
<feature type="domain" description="EGF-like" evidence="19">
    <location>
        <begin position="377"/>
        <end position="413"/>
    </location>
</feature>
<keyword evidence="7" id="KW-0221">Differentiation</keyword>
<feature type="disulfide bond" evidence="15">
    <location>
        <begin position="228"/>
        <end position="237"/>
    </location>
</feature>
<keyword evidence="5 16" id="KW-0732">Signal</keyword>